<dbReference type="GO" id="GO:0030246">
    <property type="term" value="F:carbohydrate binding"/>
    <property type="evidence" value="ECO:0007669"/>
    <property type="project" value="InterPro"/>
</dbReference>
<dbReference type="GO" id="GO:0005576">
    <property type="term" value="C:extracellular region"/>
    <property type="evidence" value="ECO:0007669"/>
    <property type="project" value="TreeGrafter"/>
</dbReference>
<dbReference type="PROSITE" id="PS51465">
    <property type="entry name" value="KAZAL_2"/>
    <property type="match status" value="1"/>
</dbReference>
<keyword evidence="2" id="KW-0722">Serine protease inhibitor</keyword>
<dbReference type="GO" id="GO:0007155">
    <property type="term" value="P:cell adhesion"/>
    <property type="evidence" value="ECO:0007669"/>
    <property type="project" value="InterPro"/>
</dbReference>
<dbReference type="EnsemblMetazoa" id="XM_021044755.2">
    <property type="protein sequence ID" value="XP_020900414.2"/>
    <property type="gene ID" value="LOC110239052"/>
</dbReference>
<dbReference type="Gene3D" id="2.60.40.2080">
    <property type="match status" value="3"/>
</dbReference>
<evidence type="ECO:0000256" key="1">
    <source>
        <dbReference type="ARBA" id="ARBA00022690"/>
    </source>
</evidence>
<dbReference type="SMART" id="SM00280">
    <property type="entry name" value="KAZAL"/>
    <property type="match status" value="1"/>
</dbReference>
<evidence type="ECO:0000259" key="4">
    <source>
        <dbReference type="PROSITE" id="PS51465"/>
    </source>
</evidence>
<organism evidence="5 6">
    <name type="scientific">Exaiptasia diaphana</name>
    <name type="common">Tropical sea anemone</name>
    <name type="synonym">Aiptasia pulchella</name>
    <dbReference type="NCBI Taxonomy" id="2652724"/>
    <lineage>
        <taxon>Eukaryota</taxon>
        <taxon>Metazoa</taxon>
        <taxon>Cnidaria</taxon>
        <taxon>Anthozoa</taxon>
        <taxon>Hexacorallia</taxon>
        <taxon>Actiniaria</taxon>
        <taxon>Aiptasiidae</taxon>
        <taxon>Exaiptasia</taxon>
    </lineage>
</organism>
<evidence type="ECO:0000256" key="3">
    <source>
        <dbReference type="ARBA" id="ARBA00023157"/>
    </source>
</evidence>
<keyword evidence="6" id="KW-1185">Reference proteome</keyword>
<protein>
    <recommendedName>
        <fullName evidence="4">Kazal-like domain-containing protein</fullName>
    </recommendedName>
</protein>
<dbReference type="OrthoDB" id="5956782at2759"/>
<keyword evidence="3" id="KW-1015">Disulfide bond</keyword>
<dbReference type="KEGG" id="epa:110239052"/>
<evidence type="ECO:0000256" key="2">
    <source>
        <dbReference type="ARBA" id="ARBA00022900"/>
    </source>
</evidence>
<dbReference type="Gene3D" id="3.30.60.30">
    <property type="match status" value="1"/>
</dbReference>
<dbReference type="InterPro" id="IPR002350">
    <property type="entry name" value="Kazal_dom"/>
</dbReference>
<dbReference type="PANTHER" id="PTHR10913:SF45">
    <property type="entry name" value="FOLLISTATIN, ISOFORM A-RELATED"/>
    <property type="match status" value="1"/>
</dbReference>
<dbReference type="Pfam" id="PF07648">
    <property type="entry name" value="Kazal_2"/>
    <property type="match status" value="1"/>
</dbReference>
<dbReference type="InterPro" id="IPR037221">
    <property type="entry name" value="H-type_lectin_dom_sf"/>
</dbReference>
<sequence>YFLGVQHGTLRIGQTNPDNYYCDTITFPTAFTGVDPVKVFTSVGFGTSSSRVHDVVFTWVESVTTSSFKVCLVENGVGSSGNVTINWIAYQGVQSGVTDGSVRLNDWTTGTECKQVRLSQAFASVPHVFVTAHHNVLDNKHDAATVWVEGITTNDFTVCMREARTFDGRHKDIDVTWMAMTEVPQTWNYHDFIRVDFPNTLVPSEADNDAFCQIVSFHEPYYAPPTIVVAPSHHYDSSNVNAIHPKDNSISAWVEETTRTHFKTCVKDLVGLNNKHHPIEVDYMVFGDLDPCINKTCEYFGVCQAMSASVAQCVCVTQCPSYQDLVCASNGRTFDNMCALEREICQTQGNYSYYHPGSCQGTNLAGSQFRNLLFLDLYRFVILDILSQHK</sequence>
<dbReference type="AlphaFoldDB" id="A0A913X9A7"/>
<dbReference type="GO" id="GO:0030154">
    <property type="term" value="P:cell differentiation"/>
    <property type="evidence" value="ECO:0007669"/>
    <property type="project" value="TreeGrafter"/>
</dbReference>
<accession>A0A913X9A7</accession>
<dbReference type="Proteomes" id="UP000887567">
    <property type="component" value="Unplaced"/>
</dbReference>
<dbReference type="GeneID" id="110239052"/>
<keyword evidence="1" id="KW-0646">Protease inhibitor</keyword>
<dbReference type="Pfam" id="PF09458">
    <property type="entry name" value="H_lectin"/>
    <property type="match status" value="1"/>
</dbReference>
<evidence type="ECO:0000313" key="5">
    <source>
        <dbReference type="EnsemblMetazoa" id="XP_020900414.2"/>
    </source>
</evidence>
<dbReference type="SUPFAM" id="SSF100895">
    <property type="entry name" value="Kazal-type serine protease inhibitors"/>
    <property type="match status" value="1"/>
</dbReference>
<reference evidence="5" key="1">
    <citation type="submission" date="2022-11" db="UniProtKB">
        <authorList>
            <consortium name="EnsemblMetazoa"/>
        </authorList>
    </citation>
    <scope>IDENTIFICATION</scope>
</reference>
<dbReference type="InterPro" id="IPR050653">
    <property type="entry name" value="Prot_Inhib_GrowthFact_Antg"/>
</dbReference>
<dbReference type="CDD" id="cd00104">
    <property type="entry name" value="KAZAL_FS"/>
    <property type="match status" value="1"/>
</dbReference>
<dbReference type="InterPro" id="IPR036058">
    <property type="entry name" value="Kazal_dom_sf"/>
</dbReference>
<dbReference type="RefSeq" id="XP_020900414.2">
    <property type="nucleotide sequence ID" value="XM_021044755.2"/>
</dbReference>
<evidence type="ECO:0000313" key="6">
    <source>
        <dbReference type="Proteomes" id="UP000887567"/>
    </source>
</evidence>
<name>A0A913X9A7_EXADI</name>
<dbReference type="PANTHER" id="PTHR10913">
    <property type="entry name" value="FOLLISTATIN-RELATED"/>
    <property type="match status" value="1"/>
</dbReference>
<feature type="domain" description="Kazal-like" evidence="4">
    <location>
        <begin position="314"/>
        <end position="361"/>
    </location>
</feature>
<dbReference type="InterPro" id="IPR019019">
    <property type="entry name" value="H-type_lectin_domain"/>
</dbReference>
<dbReference type="SUPFAM" id="SSF141086">
    <property type="entry name" value="Agglutinin HPA-like"/>
    <property type="match status" value="1"/>
</dbReference>
<proteinExistence type="predicted"/>